<protein>
    <submittedName>
        <fullName evidence="2">Uncharacterized protein</fullName>
    </submittedName>
</protein>
<keyword evidence="3" id="KW-1185">Reference proteome</keyword>
<feature type="signal peptide" evidence="1">
    <location>
        <begin position="1"/>
        <end position="31"/>
    </location>
</feature>
<reference evidence="2" key="1">
    <citation type="journal article" date="2014" name="Int. J. Syst. Evol. Microbiol.">
        <title>Complete genome sequence of Corynebacterium casei LMG S-19264T (=DSM 44701T), isolated from a smear-ripened cheese.</title>
        <authorList>
            <consortium name="US DOE Joint Genome Institute (JGI-PGF)"/>
            <person name="Walter F."/>
            <person name="Albersmeier A."/>
            <person name="Kalinowski J."/>
            <person name="Ruckert C."/>
        </authorList>
    </citation>
    <scope>NUCLEOTIDE SEQUENCE</scope>
    <source>
        <strain evidence="2">CGMCC 1.16134</strain>
    </source>
</reference>
<sequence>MKHSNGLHRNRKKALLLGVAIAMGSVTGAAAGDVQQASAAQVQQPSAIYAQFQKQLKKPGNLIQARNYLINHINQVSVWNATVMTLQLENAQLADIGDYSEKIYPEHIQMAVEKASVKGGLTYTNLLNNLPDAKVRALLIEGRDKGYKMESSEGLYYPVMHYEAFKRFKSFVSQEVAAYIDIMAAESNHPTAFDAGIVIPWEELIKRTLAMESFIRQYPNSNRGAVIREEFKYARHQVFYGLDNTPAYGYESDDTPSTLDPELRQAYEAAIVNGVGNSEVLAQIKKLLTLLESTDYTYTAEIDRYLEPFQLN</sequence>
<dbReference type="RefSeq" id="WP_189022905.1">
    <property type="nucleotide sequence ID" value="NZ_BMKR01000004.1"/>
</dbReference>
<accession>A0A917C354</accession>
<proteinExistence type="predicted"/>
<gene>
    <name evidence="2" type="ORF">GCM10010912_11960</name>
</gene>
<comment type="caution">
    <text evidence="2">The sequence shown here is derived from an EMBL/GenBank/DDBJ whole genome shotgun (WGS) entry which is preliminary data.</text>
</comment>
<organism evidence="2 3">
    <name type="scientific">Paenibacillus albidus</name>
    <dbReference type="NCBI Taxonomy" id="2041023"/>
    <lineage>
        <taxon>Bacteria</taxon>
        <taxon>Bacillati</taxon>
        <taxon>Bacillota</taxon>
        <taxon>Bacilli</taxon>
        <taxon>Bacillales</taxon>
        <taxon>Paenibacillaceae</taxon>
        <taxon>Paenibacillus</taxon>
    </lineage>
</organism>
<evidence type="ECO:0000256" key="1">
    <source>
        <dbReference type="SAM" id="SignalP"/>
    </source>
</evidence>
<dbReference type="AlphaFoldDB" id="A0A917C354"/>
<dbReference type="EMBL" id="BMKR01000004">
    <property type="protein sequence ID" value="GGF68529.1"/>
    <property type="molecule type" value="Genomic_DNA"/>
</dbReference>
<dbReference type="Proteomes" id="UP000637643">
    <property type="component" value="Unassembled WGS sequence"/>
</dbReference>
<evidence type="ECO:0000313" key="3">
    <source>
        <dbReference type="Proteomes" id="UP000637643"/>
    </source>
</evidence>
<evidence type="ECO:0000313" key="2">
    <source>
        <dbReference type="EMBL" id="GGF68529.1"/>
    </source>
</evidence>
<reference evidence="2" key="2">
    <citation type="submission" date="2020-09" db="EMBL/GenBank/DDBJ databases">
        <authorList>
            <person name="Sun Q."/>
            <person name="Zhou Y."/>
        </authorList>
    </citation>
    <scope>NUCLEOTIDE SEQUENCE</scope>
    <source>
        <strain evidence="2">CGMCC 1.16134</strain>
    </source>
</reference>
<keyword evidence="1" id="KW-0732">Signal</keyword>
<feature type="chain" id="PRO_5039190225" evidence="1">
    <location>
        <begin position="32"/>
        <end position="312"/>
    </location>
</feature>
<name>A0A917C354_9BACL</name>